<evidence type="ECO:0000313" key="2">
    <source>
        <dbReference type="Proteomes" id="UP000290013"/>
    </source>
</evidence>
<accession>A0A4U8WDQ8</accession>
<name>A0A4U8WDQ8_9FLAO</name>
<gene>
    <name evidence="1" type="ORF">NCTC12078_02598</name>
</gene>
<dbReference type="RefSeq" id="WP_130914777.1">
    <property type="nucleotide sequence ID" value="NZ_LR215974.1"/>
</dbReference>
<dbReference type="AlphaFoldDB" id="A0A4U8WDQ8"/>
<dbReference type="EMBL" id="LR215974">
    <property type="protein sequence ID" value="VFB04567.1"/>
    <property type="molecule type" value="Genomic_DNA"/>
</dbReference>
<reference evidence="1 2" key="1">
    <citation type="submission" date="2019-02" db="EMBL/GenBank/DDBJ databases">
        <authorList>
            <consortium name="Pathogen Informatics"/>
        </authorList>
    </citation>
    <scope>NUCLEOTIDE SEQUENCE [LARGE SCALE GENOMIC DNA]</scope>
    <source>
        <strain evidence="1 2">3012STDY6944375</strain>
    </source>
</reference>
<evidence type="ECO:0000313" key="1">
    <source>
        <dbReference type="EMBL" id="VFB04567.1"/>
    </source>
</evidence>
<proteinExistence type="predicted"/>
<dbReference type="KEGG" id="ctai:NCTC12078_02598"/>
<organism evidence="1 2">
    <name type="scientific">Chryseobacterium taihuense</name>
    <dbReference type="NCBI Taxonomy" id="1141221"/>
    <lineage>
        <taxon>Bacteria</taxon>
        <taxon>Pseudomonadati</taxon>
        <taxon>Bacteroidota</taxon>
        <taxon>Flavobacteriia</taxon>
        <taxon>Flavobacteriales</taxon>
        <taxon>Weeksellaceae</taxon>
        <taxon>Chryseobacterium group</taxon>
        <taxon>Chryseobacterium</taxon>
    </lineage>
</organism>
<protein>
    <submittedName>
        <fullName evidence="1">Uncharacterized protein</fullName>
    </submittedName>
</protein>
<dbReference type="Proteomes" id="UP000290013">
    <property type="component" value="Chromosome"/>
</dbReference>
<sequence length="149" mass="16297">MKKQFFLFLALLVFSFHYCGDNLLIYKNELKEIKINTVIIQKKYNDKVYDLKVSVGEGFLGKVTSFSVEVLGDDQSFEKILSANKENIKTNLLQIISSVSSGRGGKGSGVLTVGNCVSVCTQKWHCSDKPTEAGALLCGLDCALECMGA</sequence>